<accession>A0A1B1NCB3</accession>
<sequence>MPCSRTIRLPSRPPSRTFSGTPERSARASETSASCRARCTCEDMSRPVARCRTSHGTSSTRPPARRTSTVRPTSTPHPRASGVASMRASRVMHRCPDSGCEGSQPVSRAMPALAVRTTSPRPAAPCCGGSTAIVMSACPESTGVMTGPSPAADPSRSASTKSSGAPGMSSCALAAPLVSAAAFPRLRSCRTSSTPPAHSATWAVWSTEPSSTTTIAPTAGS</sequence>
<dbReference type="KEGG" id="serj:SGUI_1677"/>
<feature type="region of interest" description="Disordered" evidence="1">
    <location>
        <begin position="188"/>
        <end position="221"/>
    </location>
</feature>
<evidence type="ECO:0000313" key="3">
    <source>
        <dbReference type="Proteomes" id="UP000092482"/>
    </source>
</evidence>
<proteinExistence type="predicted"/>
<feature type="region of interest" description="Disordered" evidence="1">
    <location>
        <begin position="145"/>
        <end position="166"/>
    </location>
</feature>
<protein>
    <submittedName>
        <fullName evidence="2">Uncharacterized protein</fullName>
    </submittedName>
</protein>
<keyword evidence="3" id="KW-1185">Reference proteome</keyword>
<reference evidence="2 3" key="1">
    <citation type="submission" date="2016-03" db="EMBL/GenBank/DDBJ databases">
        <title>Shallow-sea hydrothermal system.</title>
        <authorList>
            <person name="Tang K."/>
        </authorList>
    </citation>
    <scope>NUCLEOTIDE SEQUENCE [LARGE SCALE GENOMIC DNA]</scope>
    <source>
        <strain evidence="2 3">JLT9</strain>
    </source>
</reference>
<dbReference type="EMBL" id="CP014989">
    <property type="protein sequence ID" value="ANS79073.1"/>
    <property type="molecule type" value="Genomic_DNA"/>
</dbReference>
<feature type="compositionally biased region" description="Low complexity" evidence="1">
    <location>
        <begin position="148"/>
        <end position="159"/>
    </location>
</feature>
<dbReference type="Proteomes" id="UP000092482">
    <property type="component" value="Chromosome"/>
</dbReference>
<organism evidence="2 3">
    <name type="scientific">Serinicoccus hydrothermalis</name>
    <dbReference type="NCBI Taxonomy" id="1758689"/>
    <lineage>
        <taxon>Bacteria</taxon>
        <taxon>Bacillati</taxon>
        <taxon>Actinomycetota</taxon>
        <taxon>Actinomycetes</taxon>
        <taxon>Micrococcales</taxon>
        <taxon>Ornithinimicrobiaceae</taxon>
        <taxon>Serinicoccus</taxon>
    </lineage>
</organism>
<dbReference type="AlphaFoldDB" id="A0A1B1NCB3"/>
<evidence type="ECO:0000313" key="2">
    <source>
        <dbReference type="EMBL" id="ANS79073.1"/>
    </source>
</evidence>
<gene>
    <name evidence="2" type="ORF">SGUI_1677</name>
</gene>
<evidence type="ECO:0000256" key="1">
    <source>
        <dbReference type="SAM" id="MobiDB-lite"/>
    </source>
</evidence>
<name>A0A1B1NCB3_9MICO</name>
<feature type="region of interest" description="Disordered" evidence="1">
    <location>
        <begin position="1"/>
        <end position="87"/>
    </location>
</feature>
<feature type="compositionally biased region" description="Low complexity" evidence="1">
    <location>
        <begin position="28"/>
        <end position="37"/>
    </location>
</feature>
<feature type="compositionally biased region" description="Polar residues" evidence="1">
    <location>
        <begin position="207"/>
        <end position="221"/>
    </location>
</feature>
<feature type="compositionally biased region" description="Low complexity" evidence="1">
    <location>
        <begin position="57"/>
        <end position="79"/>
    </location>
</feature>